<organism evidence="1 2">
    <name type="scientific">Canis lupus familiaris</name>
    <name type="common">Dog</name>
    <name type="synonym">Canis familiaris</name>
    <dbReference type="NCBI Taxonomy" id="9615"/>
    <lineage>
        <taxon>Eukaryota</taxon>
        <taxon>Metazoa</taxon>
        <taxon>Chordata</taxon>
        <taxon>Craniata</taxon>
        <taxon>Vertebrata</taxon>
        <taxon>Euteleostomi</taxon>
        <taxon>Mammalia</taxon>
        <taxon>Eutheria</taxon>
        <taxon>Laurasiatheria</taxon>
        <taxon>Carnivora</taxon>
        <taxon>Caniformia</taxon>
        <taxon>Canidae</taxon>
        <taxon>Canis</taxon>
    </lineage>
</organism>
<dbReference type="AlphaFoldDB" id="A0A8I3MZ15"/>
<name>A0A8I3MZ15_CANLF</name>
<dbReference type="OrthoDB" id="5597044at2759"/>
<keyword evidence="2" id="KW-1185">Reference proteome</keyword>
<dbReference type="Proteomes" id="UP000805418">
    <property type="component" value="Chromosome 11"/>
</dbReference>
<dbReference type="GeneTree" id="ENSGT01030000236293"/>
<reference evidence="1" key="1">
    <citation type="submission" date="2020-03" db="EMBL/GenBank/DDBJ databases">
        <title>Long-read based genome assembly of a Labrador retriever dog.</title>
        <authorList>
            <person name="Eory L."/>
            <person name="Zhang W."/>
            <person name="Schoenebeck J."/>
        </authorList>
    </citation>
    <scope>NUCLEOTIDE SEQUENCE [LARGE SCALE GENOMIC DNA]</scope>
    <source>
        <strain evidence="1">Labrador retriever</strain>
    </source>
</reference>
<protein>
    <submittedName>
        <fullName evidence="1">Uncharacterized protein</fullName>
    </submittedName>
</protein>
<proteinExistence type="predicted"/>
<evidence type="ECO:0000313" key="1">
    <source>
        <dbReference type="Ensembl" id="ENSCAFP00845007385.1"/>
    </source>
</evidence>
<reference evidence="1" key="2">
    <citation type="submission" date="2025-08" db="UniProtKB">
        <authorList>
            <consortium name="Ensembl"/>
        </authorList>
    </citation>
    <scope>IDENTIFICATION</scope>
    <source>
        <strain evidence="1">Boxer</strain>
    </source>
</reference>
<evidence type="ECO:0000313" key="2">
    <source>
        <dbReference type="Proteomes" id="UP000805418"/>
    </source>
</evidence>
<sequence>MLPPTNLATGIPNRKVNYSRLSSTDHSYMDLQFEKNPPKRGKEIPYKATAPATLLFLIGTFVIIFGSLLLGGLYQQRGGRPGHSHPDHWHVGVPARILPLGHSEAGSPQSRKPSVGLYSRPLRS</sequence>
<dbReference type="Ensembl" id="ENSCAFT00845009438.1">
    <property type="protein sequence ID" value="ENSCAFP00845007385.1"/>
    <property type="gene ID" value="ENSCAFG00845005298.1"/>
</dbReference>
<accession>A0A8I3MZ15</accession>
<reference evidence="1" key="3">
    <citation type="submission" date="2025-09" db="UniProtKB">
        <authorList>
            <consortium name="Ensembl"/>
        </authorList>
    </citation>
    <scope>IDENTIFICATION</scope>
    <source>
        <strain evidence="1">Boxer</strain>
    </source>
</reference>